<protein>
    <submittedName>
        <fullName evidence="2">Oxaloacetate decarboxylase alpha subunit</fullName>
    </submittedName>
</protein>
<evidence type="ECO:0000259" key="1">
    <source>
        <dbReference type="PROSITE" id="PS50991"/>
    </source>
</evidence>
<dbReference type="AlphaFoldDB" id="A0A5S4ZYE7"/>
<gene>
    <name evidence="2" type="ORF">LX24_00069</name>
</gene>
<dbReference type="Gene3D" id="3.20.20.70">
    <property type="entry name" value="Aldolase class I"/>
    <property type="match status" value="1"/>
</dbReference>
<dbReference type="SUPFAM" id="SSF51569">
    <property type="entry name" value="Aldolase"/>
    <property type="match status" value="1"/>
</dbReference>
<evidence type="ECO:0000313" key="2">
    <source>
        <dbReference type="EMBL" id="TYO97786.1"/>
    </source>
</evidence>
<dbReference type="CDD" id="cd07937">
    <property type="entry name" value="DRE_TIM_PC_TC_5S"/>
    <property type="match status" value="1"/>
</dbReference>
<dbReference type="GO" id="GO:0005737">
    <property type="term" value="C:cytoplasm"/>
    <property type="evidence" value="ECO:0007669"/>
    <property type="project" value="TreeGrafter"/>
</dbReference>
<organism evidence="2 3">
    <name type="scientific">Desulfallas thermosapovorans DSM 6562</name>
    <dbReference type="NCBI Taxonomy" id="1121431"/>
    <lineage>
        <taxon>Bacteria</taxon>
        <taxon>Bacillati</taxon>
        <taxon>Bacillota</taxon>
        <taxon>Clostridia</taxon>
        <taxon>Eubacteriales</taxon>
        <taxon>Desulfallaceae</taxon>
        <taxon>Desulfallas</taxon>
    </lineage>
</organism>
<dbReference type="PROSITE" id="PS50991">
    <property type="entry name" value="PYR_CT"/>
    <property type="match status" value="1"/>
</dbReference>
<dbReference type="Proteomes" id="UP000323166">
    <property type="component" value="Unassembled WGS sequence"/>
</dbReference>
<dbReference type="InterPro" id="IPR003379">
    <property type="entry name" value="Carboxylase_cons_dom"/>
</dbReference>
<name>A0A5S4ZYE7_9FIRM</name>
<dbReference type="PANTHER" id="PTHR43778">
    <property type="entry name" value="PYRUVATE CARBOXYLASE"/>
    <property type="match status" value="1"/>
</dbReference>
<proteinExistence type="predicted"/>
<dbReference type="Pfam" id="PF00682">
    <property type="entry name" value="HMGL-like"/>
    <property type="match status" value="1"/>
</dbReference>
<dbReference type="InterPro" id="IPR013785">
    <property type="entry name" value="Aldolase_TIM"/>
</dbReference>
<comment type="caution">
    <text evidence="2">The sequence shown here is derived from an EMBL/GenBank/DDBJ whole genome shotgun (WGS) entry which is preliminary data.</text>
</comment>
<dbReference type="EMBL" id="VNHM01000001">
    <property type="protein sequence ID" value="TYO97786.1"/>
    <property type="molecule type" value="Genomic_DNA"/>
</dbReference>
<evidence type="ECO:0000313" key="3">
    <source>
        <dbReference type="Proteomes" id="UP000323166"/>
    </source>
</evidence>
<sequence length="453" mass="51435">MGETRRVKIMDTTMRDGHQSLLATRMRTEHMLPIAEKVEQVGFHAVEIWGGATFDSCMRFLNEDPWERLRTVRRHFKNSKLQMLLRGQNVVGYKHYADDVLEEFIKRTVDNGLDIFRIFDALNDTRNMEKAIEFVKREGAHAQGTVVYTISPVHDYDFYMRTGAELKEMGVDSLCLKDMAGILAPQPAYDIIKGWKEKLGIMVQLHCHYTSGMASMTYLKAVEAGVDVLDCAISTMALQSSQPSIESMVAALKDTPYDTGLDLELLSEIAEYFKEVRTHYAEFDNASCSPDTNVLTYQIPGGMISNFINQLKEQNALDKLPQVLAEVPRVREDFGYPPLVTPSSQIVGSQAALNVLLGDRYRIATDEVKNYMRGYYGRPPAPVNEEARKKIIGDEEPITCRPADLIEPELPKAREECKDYMEKEEDIVSVALFPQVAPNFLKERKKKKEANQQ</sequence>
<dbReference type="RefSeq" id="WP_166510154.1">
    <property type="nucleotide sequence ID" value="NZ_VNHM01000001.1"/>
</dbReference>
<dbReference type="InterPro" id="IPR000891">
    <property type="entry name" value="PYR_CT"/>
</dbReference>
<dbReference type="PANTHER" id="PTHR43778:SF2">
    <property type="entry name" value="PYRUVATE CARBOXYLASE, MITOCHONDRIAL"/>
    <property type="match status" value="1"/>
</dbReference>
<dbReference type="GO" id="GO:0004736">
    <property type="term" value="F:pyruvate carboxylase activity"/>
    <property type="evidence" value="ECO:0007669"/>
    <property type="project" value="TreeGrafter"/>
</dbReference>
<dbReference type="SUPFAM" id="SSF89000">
    <property type="entry name" value="post-HMGL domain-like"/>
    <property type="match status" value="1"/>
</dbReference>
<dbReference type="GO" id="GO:0006094">
    <property type="term" value="P:gluconeogenesis"/>
    <property type="evidence" value="ECO:0007669"/>
    <property type="project" value="TreeGrafter"/>
</dbReference>
<accession>A0A5S4ZYE7</accession>
<dbReference type="InterPro" id="IPR055268">
    <property type="entry name" value="PCB-like"/>
</dbReference>
<feature type="domain" description="Pyruvate carboxyltransferase" evidence="1">
    <location>
        <begin position="7"/>
        <end position="267"/>
    </location>
</feature>
<dbReference type="Pfam" id="PF02436">
    <property type="entry name" value="PYC_OADA"/>
    <property type="match status" value="1"/>
</dbReference>
<reference evidence="2 3" key="1">
    <citation type="submission" date="2019-07" db="EMBL/GenBank/DDBJ databases">
        <title>Genomic Encyclopedia of Type Strains, Phase I: the one thousand microbial genomes (KMG-I) project.</title>
        <authorList>
            <person name="Kyrpides N."/>
        </authorList>
    </citation>
    <scope>NUCLEOTIDE SEQUENCE [LARGE SCALE GENOMIC DNA]</scope>
    <source>
        <strain evidence="2 3">DSM 6562</strain>
    </source>
</reference>
<dbReference type="NCBIfam" id="NF006761">
    <property type="entry name" value="PRK09282.1"/>
    <property type="match status" value="1"/>
</dbReference>
<keyword evidence="3" id="KW-1185">Reference proteome</keyword>